<evidence type="ECO:0000256" key="4">
    <source>
        <dbReference type="ARBA" id="ARBA00022679"/>
    </source>
</evidence>
<organism evidence="11 12">
    <name type="scientific">Candidatus Shapirobacteria bacterium CG11_big_fil_rev_8_21_14_0_20_40_12</name>
    <dbReference type="NCBI Taxonomy" id="1974889"/>
    <lineage>
        <taxon>Bacteria</taxon>
        <taxon>Candidatus Shapironibacteriota</taxon>
    </lineage>
</organism>
<proteinExistence type="inferred from homology"/>
<dbReference type="Gene3D" id="3.90.550.10">
    <property type="entry name" value="Spore Coat Polysaccharide Biosynthesis Protein SpsA, Chain A"/>
    <property type="match status" value="1"/>
</dbReference>
<dbReference type="InterPro" id="IPR039528">
    <property type="entry name" value="DPM1-like"/>
</dbReference>
<evidence type="ECO:0000256" key="3">
    <source>
        <dbReference type="ARBA" id="ARBA00022676"/>
    </source>
</evidence>
<evidence type="ECO:0000259" key="10">
    <source>
        <dbReference type="Pfam" id="PF04138"/>
    </source>
</evidence>
<reference evidence="11 12" key="1">
    <citation type="submission" date="2017-09" db="EMBL/GenBank/DDBJ databases">
        <title>Depth-based differentiation of microbial function through sediment-hosted aquifers and enrichment of novel symbionts in the deep terrestrial subsurface.</title>
        <authorList>
            <person name="Probst A.J."/>
            <person name="Ladd B."/>
            <person name="Jarett J.K."/>
            <person name="Geller-Mcgrath D.E."/>
            <person name="Sieber C.M."/>
            <person name="Emerson J.B."/>
            <person name="Anantharaman K."/>
            <person name="Thomas B.C."/>
            <person name="Malmstrom R."/>
            <person name="Stieglmeier M."/>
            <person name="Klingl A."/>
            <person name="Woyke T."/>
            <person name="Ryan C.M."/>
            <person name="Banfield J.F."/>
        </authorList>
    </citation>
    <scope>NUCLEOTIDE SEQUENCE [LARGE SCALE GENOMIC DNA]</scope>
    <source>
        <strain evidence="11">CG11_big_fil_rev_8_21_14_0_20_40_12</strain>
    </source>
</reference>
<keyword evidence="4" id="KW-0808">Transferase</keyword>
<dbReference type="Pfam" id="PF00535">
    <property type="entry name" value="Glycos_transf_2"/>
    <property type="match status" value="1"/>
</dbReference>
<comment type="caution">
    <text evidence="11">The sequence shown here is derived from an EMBL/GenBank/DDBJ whole genome shotgun (WGS) entry which is preliminary data.</text>
</comment>
<keyword evidence="7 8" id="KW-0472">Membrane</keyword>
<dbReference type="SUPFAM" id="SSF53448">
    <property type="entry name" value="Nucleotide-diphospho-sugar transferases"/>
    <property type="match status" value="1"/>
</dbReference>
<keyword evidence="6 8" id="KW-1133">Transmembrane helix</keyword>
<protein>
    <recommendedName>
        <fullName evidence="13">Glycosyltransferase 2-like domain-containing protein</fullName>
    </recommendedName>
</protein>
<dbReference type="InterPro" id="IPR001173">
    <property type="entry name" value="Glyco_trans_2-like"/>
</dbReference>
<sequence>MKVVNMLSTYNEKENITPMVETLERIAKDLPAGRQGNPKYDFVTLVVDSHSPDGTGDIVRQLAKTRKNLFLLETPRGLGVSLIAGYGHAVKELKADVVIPNDCDFQWDPELIPEMLKKIDDDYDVVVPSRHTKGAKDAFTGFRKLTHFVSNDLLNGYWAGIHEVKDKAGNFKAIRVKNILDKVDLSKINVRGFVIQSTIIYELSKTGAKFIEIPAVFGNRRAGESKVGFSWQFVKDIIETFKNSTRIRFERSPKLLKFIKFGIVGGFGFIVNFFGLMIFSRFFKTVFPWPIGMINFWANALASELAIVSNFTWNNLWTFAKEKITSPKQIAAKFIAFNLSSILGGILVPSLMVGGGTQLFGDQYRQIILVVVIFGFTVPYNWFVYNKFIWKKK</sequence>
<dbReference type="GO" id="GO:0000271">
    <property type="term" value="P:polysaccharide biosynthetic process"/>
    <property type="evidence" value="ECO:0007669"/>
    <property type="project" value="InterPro"/>
</dbReference>
<evidence type="ECO:0000256" key="2">
    <source>
        <dbReference type="ARBA" id="ARBA00006739"/>
    </source>
</evidence>
<dbReference type="AlphaFoldDB" id="A0A2H0KGE7"/>
<feature type="transmembrane region" description="Helical" evidence="8">
    <location>
        <begin position="334"/>
        <end position="352"/>
    </location>
</feature>
<dbReference type="GO" id="GO:0016020">
    <property type="term" value="C:membrane"/>
    <property type="evidence" value="ECO:0007669"/>
    <property type="project" value="UniProtKB-SubCell"/>
</dbReference>
<feature type="transmembrane region" description="Helical" evidence="8">
    <location>
        <begin position="258"/>
        <end position="279"/>
    </location>
</feature>
<evidence type="ECO:0008006" key="13">
    <source>
        <dbReference type="Google" id="ProtNLM"/>
    </source>
</evidence>
<evidence type="ECO:0000256" key="7">
    <source>
        <dbReference type="ARBA" id="ARBA00023136"/>
    </source>
</evidence>
<evidence type="ECO:0000256" key="6">
    <source>
        <dbReference type="ARBA" id="ARBA00022989"/>
    </source>
</evidence>
<evidence type="ECO:0000259" key="9">
    <source>
        <dbReference type="Pfam" id="PF00535"/>
    </source>
</evidence>
<dbReference type="InterPro" id="IPR007267">
    <property type="entry name" value="GtrA_DPMS_TM"/>
</dbReference>
<dbReference type="InterPro" id="IPR029044">
    <property type="entry name" value="Nucleotide-diphossugar_trans"/>
</dbReference>
<dbReference type="GO" id="GO:0004582">
    <property type="term" value="F:dolichyl-phosphate beta-D-mannosyltransferase activity"/>
    <property type="evidence" value="ECO:0007669"/>
    <property type="project" value="InterPro"/>
</dbReference>
<evidence type="ECO:0000256" key="1">
    <source>
        <dbReference type="ARBA" id="ARBA00004141"/>
    </source>
</evidence>
<comment type="subcellular location">
    <subcellularLocation>
        <location evidence="1">Membrane</location>
        <topology evidence="1">Multi-pass membrane protein</topology>
    </subcellularLocation>
</comment>
<accession>A0A2H0KGE7</accession>
<evidence type="ECO:0000313" key="11">
    <source>
        <dbReference type="EMBL" id="PIQ70320.1"/>
    </source>
</evidence>
<keyword evidence="5 8" id="KW-0812">Transmembrane</keyword>
<feature type="transmembrane region" description="Helical" evidence="8">
    <location>
        <begin position="291"/>
        <end position="313"/>
    </location>
</feature>
<keyword evidence="3" id="KW-0328">Glycosyltransferase</keyword>
<dbReference type="PANTHER" id="PTHR43398:SF1">
    <property type="entry name" value="DOLICHOL-PHOSPHATE MANNOSYLTRANSFERASE SUBUNIT 1"/>
    <property type="match status" value="1"/>
</dbReference>
<dbReference type="Pfam" id="PF04138">
    <property type="entry name" value="GtrA_DPMS_TM"/>
    <property type="match status" value="1"/>
</dbReference>
<feature type="domain" description="GtrA/DPMS transmembrane" evidence="10">
    <location>
        <begin position="260"/>
        <end position="390"/>
    </location>
</feature>
<dbReference type="Proteomes" id="UP000231371">
    <property type="component" value="Unassembled WGS sequence"/>
</dbReference>
<dbReference type="EMBL" id="PCVI01000019">
    <property type="protein sequence ID" value="PIQ70320.1"/>
    <property type="molecule type" value="Genomic_DNA"/>
</dbReference>
<evidence type="ECO:0000256" key="8">
    <source>
        <dbReference type="SAM" id="Phobius"/>
    </source>
</evidence>
<name>A0A2H0KGE7_9BACT</name>
<feature type="domain" description="Glycosyltransferase 2-like" evidence="9">
    <location>
        <begin position="8"/>
        <end position="145"/>
    </location>
</feature>
<dbReference type="PANTHER" id="PTHR43398">
    <property type="entry name" value="DOLICHOL-PHOSPHATE MANNOSYLTRANSFERASE SUBUNIT 1"/>
    <property type="match status" value="1"/>
</dbReference>
<gene>
    <name evidence="11" type="ORF">COV89_01130</name>
</gene>
<evidence type="ECO:0000313" key="12">
    <source>
        <dbReference type="Proteomes" id="UP000231371"/>
    </source>
</evidence>
<comment type="similarity">
    <text evidence="2">Belongs to the glycosyltransferase 2 family.</text>
</comment>
<evidence type="ECO:0000256" key="5">
    <source>
        <dbReference type="ARBA" id="ARBA00022692"/>
    </source>
</evidence>
<feature type="transmembrane region" description="Helical" evidence="8">
    <location>
        <begin position="364"/>
        <end position="385"/>
    </location>
</feature>